<dbReference type="InterPro" id="IPR005532">
    <property type="entry name" value="SUMF_dom"/>
</dbReference>
<dbReference type="RefSeq" id="WP_101253787.1">
    <property type="nucleotide sequence ID" value="NZ_PIUM01000065.1"/>
</dbReference>
<dbReference type="Pfam" id="PF03781">
    <property type="entry name" value="FGE-sulfatase"/>
    <property type="match status" value="1"/>
</dbReference>
<sequence>MNSNKAIFPAGREKTSVGSWNAFCAAMAAMVVSVVLPRREGGRPFNILAVLSAKIIRAFCRPPRNGFVSSLVAGLLFICVIFNTLPAAAQSNAEVSPATEATPSAFTTFRDCPNCPEMVTLPGGTFEMGLSDEDAGRLAVPLNFLVSLRPKHRVSVKAFAIGKYTVTRDEFASFARETGFVSHGCEVYDGRTWINSGSNNWLDPGFDQTGRHPVVCVSWNDAQAFLSWLNTKIGQVAGKRNGGRYRLPTEAEWEYAVRAGTVTSRYWGDDPSAQCVNVNGADQAEKLAFPDKTTVAPCDDGFVRTAPVGTFRPNPWGLFDMLGNVEQWVDDCGHHDYSGAPSDGSAWAAEDCREHVARGGAWVTPPQLITSYDRISFPPDKRSGAFGFRVVKIE</sequence>
<dbReference type="SUPFAM" id="SSF56436">
    <property type="entry name" value="C-type lectin-like"/>
    <property type="match status" value="1"/>
</dbReference>
<proteinExistence type="predicted"/>
<dbReference type="PANTHER" id="PTHR23150">
    <property type="entry name" value="SULFATASE MODIFYING FACTOR 1, 2"/>
    <property type="match status" value="1"/>
</dbReference>
<keyword evidence="1" id="KW-0472">Membrane</keyword>
<dbReference type="InterPro" id="IPR051043">
    <property type="entry name" value="Sulfatase_Mod_Factor_Kinase"/>
</dbReference>
<dbReference type="Proteomes" id="UP000233293">
    <property type="component" value="Unassembled WGS sequence"/>
</dbReference>
<dbReference type="EMBL" id="PIUM01000065">
    <property type="protein sequence ID" value="PKU21366.1"/>
    <property type="molecule type" value="Genomic_DNA"/>
</dbReference>
<evidence type="ECO:0000313" key="3">
    <source>
        <dbReference type="EMBL" id="PKU21366.1"/>
    </source>
</evidence>
<feature type="domain" description="Sulfatase-modifying factor enzyme-like" evidence="2">
    <location>
        <begin position="115"/>
        <end position="392"/>
    </location>
</feature>
<evidence type="ECO:0000256" key="1">
    <source>
        <dbReference type="SAM" id="Phobius"/>
    </source>
</evidence>
<name>A0A2N3PLU1_9PROT</name>
<evidence type="ECO:0000259" key="2">
    <source>
        <dbReference type="Pfam" id="PF03781"/>
    </source>
</evidence>
<keyword evidence="1" id="KW-0812">Transmembrane</keyword>
<organism evidence="3 4">
    <name type="scientific">Telmatospirillum siberiense</name>
    <dbReference type="NCBI Taxonomy" id="382514"/>
    <lineage>
        <taxon>Bacteria</taxon>
        <taxon>Pseudomonadati</taxon>
        <taxon>Pseudomonadota</taxon>
        <taxon>Alphaproteobacteria</taxon>
        <taxon>Rhodospirillales</taxon>
        <taxon>Rhodospirillaceae</taxon>
        <taxon>Telmatospirillum</taxon>
    </lineage>
</organism>
<dbReference type="Gene3D" id="3.90.1580.10">
    <property type="entry name" value="paralog of FGE (formylglycine-generating enzyme)"/>
    <property type="match status" value="1"/>
</dbReference>
<dbReference type="GO" id="GO:0120147">
    <property type="term" value="F:formylglycine-generating oxidase activity"/>
    <property type="evidence" value="ECO:0007669"/>
    <property type="project" value="TreeGrafter"/>
</dbReference>
<keyword evidence="4" id="KW-1185">Reference proteome</keyword>
<evidence type="ECO:0000313" key="4">
    <source>
        <dbReference type="Proteomes" id="UP000233293"/>
    </source>
</evidence>
<dbReference type="OrthoDB" id="9768004at2"/>
<accession>A0A2N3PLU1</accession>
<feature type="transmembrane region" description="Helical" evidence="1">
    <location>
        <begin position="20"/>
        <end position="37"/>
    </location>
</feature>
<dbReference type="InterPro" id="IPR016187">
    <property type="entry name" value="CTDL_fold"/>
</dbReference>
<dbReference type="InterPro" id="IPR042095">
    <property type="entry name" value="SUMF_sf"/>
</dbReference>
<feature type="transmembrane region" description="Helical" evidence="1">
    <location>
        <begin position="67"/>
        <end position="89"/>
    </location>
</feature>
<keyword evidence="1" id="KW-1133">Transmembrane helix</keyword>
<comment type="caution">
    <text evidence="3">The sequence shown here is derived from an EMBL/GenBank/DDBJ whole genome shotgun (WGS) entry which is preliminary data.</text>
</comment>
<dbReference type="PANTHER" id="PTHR23150:SF35">
    <property type="entry name" value="BLL6746 PROTEIN"/>
    <property type="match status" value="1"/>
</dbReference>
<gene>
    <name evidence="3" type="ORF">CWS72_27085</name>
</gene>
<reference evidence="4" key="1">
    <citation type="submission" date="2017-12" db="EMBL/GenBank/DDBJ databases">
        <title>Draft genome sequence of Telmatospirillum siberiense 26-4b1T, an acidotolerant peatland alphaproteobacterium potentially involved in sulfur cycling.</title>
        <authorList>
            <person name="Hausmann B."/>
            <person name="Pjevac P."/>
            <person name="Schreck K."/>
            <person name="Herbold C.W."/>
            <person name="Daims H."/>
            <person name="Wagner M."/>
            <person name="Pester M."/>
            <person name="Loy A."/>
        </authorList>
    </citation>
    <scope>NUCLEOTIDE SEQUENCE [LARGE SCALE GENOMIC DNA]</scope>
    <source>
        <strain evidence="4">26-4b1</strain>
    </source>
</reference>
<dbReference type="AlphaFoldDB" id="A0A2N3PLU1"/>
<protein>
    <submittedName>
        <fullName evidence="3">Formylglycine-generating enzyme family protein</fullName>
    </submittedName>
</protein>